<dbReference type="GeneID" id="66074841"/>
<comment type="caution">
    <text evidence="1">The sequence shown here is derived from an EMBL/GenBank/DDBJ whole genome shotgun (WGS) entry which is preliminary data.</text>
</comment>
<reference evidence="1" key="1">
    <citation type="journal article" date="2021" name="Genome Biol. Evol.">
        <title>The assembled and annotated genome of the fairy-ring fungus Marasmius oreades.</title>
        <authorList>
            <person name="Hiltunen M."/>
            <person name="Ament-Velasquez S.L."/>
            <person name="Johannesson H."/>
        </authorList>
    </citation>
    <scope>NUCLEOTIDE SEQUENCE</scope>
    <source>
        <strain evidence="1">03SP1</strain>
    </source>
</reference>
<protein>
    <submittedName>
        <fullName evidence="1">Uncharacterized protein</fullName>
    </submittedName>
</protein>
<evidence type="ECO:0000313" key="1">
    <source>
        <dbReference type="EMBL" id="KAG7094964.1"/>
    </source>
</evidence>
<gene>
    <name evidence="1" type="ORF">E1B28_005765</name>
</gene>
<keyword evidence="2" id="KW-1185">Reference proteome</keyword>
<organism evidence="1 2">
    <name type="scientific">Marasmius oreades</name>
    <name type="common">fairy-ring Marasmius</name>
    <dbReference type="NCBI Taxonomy" id="181124"/>
    <lineage>
        <taxon>Eukaryota</taxon>
        <taxon>Fungi</taxon>
        <taxon>Dikarya</taxon>
        <taxon>Basidiomycota</taxon>
        <taxon>Agaricomycotina</taxon>
        <taxon>Agaricomycetes</taxon>
        <taxon>Agaricomycetidae</taxon>
        <taxon>Agaricales</taxon>
        <taxon>Marasmiineae</taxon>
        <taxon>Marasmiaceae</taxon>
        <taxon>Marasmius</taxon>
    </lineage>
</organism>
<sequence>MYAYSFFNWSLWVPSRSWHTALIPFKCFYMSTAKCQNNQESCKITRRHRQSYIARGLGTRRLREVLRRKANSSSFPDVDTRYTYPNLKRVKDNFLPTKESSDLYISYVFGSENLTPSPTSALQ</sequence>
<accession>A0A9P7S3X8</accession>
<dbReference type="KEGG" id="more:E1B28_005765"/>
<dbReference type="AlphaFoldDB" id="A0A9P7S3X8"/>
<dbReference type="EMBL" id="CM032183">
    <property type="protein sequence ID" value="KAG7094964.1"/>
    <property type="molecule type" value="Genomic_DNA"/>
</dbReference>
<dbReference type="RefSeq" id="XP_043011434.1">
    <property type="nucleotide sequence ID" value="XM_043150347.1"/>
</dbReference>
<dbReference type="Proteomes" id="UP001049176">
    <property type="component" value="Chromosome 3"/>
</dbReference>
<name>A0A9P7S3X8_9AGAR</name>
<evidence type="ECO:0000313" key="2">
    <source>
        <dbReference type="Proteomes" id="UP001049176"/>
    </source>
</evidence>
<proteinExistence type="predicted"/>